<evidence type="ECO:0000313" key="1">
    <source>
        <dbReference type="EMBL" id="KAF5245353.1"/>
    </source>
</evidence>
<dbReference type="Proteomes" id="UP000537989">
    <property type="component" value="Unassembled WGS sequence"/>
</dbReference>
<proteinExistence type="predicted"/>
<evidence type="ECO:0000313" key="2">
    <source>
        <dbReference type="Proteomes" id="UP000537989"/>
    </source>
</evidence>
<reference evidence="1 2" key="1">
    <citation type="submission" date="2020-02" db="EMBL/GenBank/DDBJ databases">
        <title>Identification and distribution of gene clusters putatively required for synthesis of sphingolipid metabolism inhibitors in phylogenetically diverse species of the filamentous fungus Fusarium.</title>
        <authorList>
            <person name="Kim H.-S."/>
            <person name="Busman M."/>
            <person name="Brown D.W."/>
            <person name="Divon H."/>
            <person name="Uhlig S."/>
            <person name="Proctor R.H."/>
        </authorList>
    </citation>
    <scope>NUCLEOTIDE SEQUENCE [LARGE SCALE GENOMIC DNA]</scope>
    <source>
        <strain evidence="1 2">NRRL 2903</strain>
    </source>
</reference>
<organism evidence="1 2">
    <name type="scientific">Fusarium austroamericanum</name>
    <dbReference type="NCBI Taxonomy" id="282268"/>
    <lineage>
        <taxon>Eukaryota</taxon>
        <taxon>Fungi</taxon>
        <taxon>Dikarya</taxon>
        <taxon>Ascomycota</taxon>
        <taxon>Pezizomycotina</taxon>
        <taxon>Sordariomycetes</taxon>
        <taxon>Hypocreomycetidae</taxon>
        <taxon>Hypocreales</taxon>
        <taxon>Nectriaceae</taxon>
        <taxon>Fusarium</taxon>
    </lineage>
</organism>
<dbReference type="AlphaFoldDB" id="A0AAN6C7U0"/>
<name>A0AAN6C7U0_FUSAU</name>
<keyword evidence="2" id="KW-1185">Reference proteome</keyword>
<protein>
    <submittedName>
        <fullName evidence="1">Uncharacterized protein</fullName>
    </submittedName>
</protein>
<accession>A0AAN6C7U0</accession>
<dbReference type="EMBL" id="JAAMOD010000040">
    <property type="protein sequence ID" value="KAF5245353.1"/>
    <property type="molecule type" value="Genomic_DNA"/>
</dbReference>
<comment type="caution">
    <text evidence="1">The sequence shown here is derived from an EMBL/GenBank/DDBJ whole genome shotgun (WGS) entry which is preliminary data.</text>
</comment>
<sequence length="211" mass="23222">MLPNQASQQDREIAERINNGTIQLHELSVNSCSRKAVELCNPVALEHVYKYRLSLSFQRAVARVSGGKILQSTSIGDYKGWKGIRKAVLVTAQLEKNTSKATCISALYLVSVIAALSIQNLQTFSIKSISESIVRKECINGKDTSIITANRPSGDSSRILPGSILYKLTNNVKQNNEDDDTDMEDVISDDSIDTLSVGTQLIAITYTRNRD</sequence>
<gene>
    <name evidence="1" type="ORF">FAUST_1828</name>
</gene>